<dbReference type="InterPro" id="IPR007197">
    <property type="entry name" value="rSAM"/>
</dbReference>
<dbReference type="SFLD" id="SFLDG01102">
    <property type="entry name" value="Uncharacterised_Radical_SAM_Su"/>
    <property type="match status" value="1"/>
</dbReference>
<keyword evidence="2" id="KW-0479">Metal-binding</keyword>
<dbReference type="InterPro" id="IPR051675">
    <property type="entry name" value="Endo/Exo/Phosphatase_dom_1"/>
</dbReference>
<keyword evidence="3" id="KW-0408">Iron</keyword>
<dbReference type="PROSITE" id="PS51918">
    <property type="entry name" value="RADICAL_SAM"/>
    <property type="match status" value="1"/>
</dbReference>
<dbReference type="Pfam" id="PF12836">
    <property type="entry name" value="HHH_3"/>
    <property type="match status" value="1"/>
</dbReference>
<protein>
    <submittedName>
        <fullName evidence="6">Radical SAM domain protein</fullName>
    </submittedName>
</protein>
<dbReference type="HOGENOM" id="CLU_033784_1_0_2"/>
<dbReference type="Proteomes" id="UP000009231">
    <property type="component" value="Chromosome"/>
</dbReference>
<dbReference type="InterPro" id="IPR058240">
    <property type="entry name" value="rSAM_sf"/>
</dbReference>
<dbReference type="RefSeq" id="WP_013824553.1">
    <property type="nucleotide sequence ID" value="NC_015574.1"/>
</dbReference>
<dbReference type="GO" id="GO:0003824">
    <property type="term" value="F:catalytic activity"/>
    <property type="evidence" value="ECO:0007669"/>
    <property type="project" value="InterPro"/>
</dbReference>
<dbReference type="Pfam" id="PF04055">
    <property type="entry name" value="Radical_SAM"/>
    <property type="match status" value="1"/>
</dbReference>
<dbReference type="EMBL" id="CP002772">
    <property type="protein sequence ID" value="AEG17051.1"/>
    <property type="molecule type" value="Genomic_DNA"/>
</dbReference>
<dbReference type="NCBIfam" id="TIGR03916">
    <property type="entry name" value="rSAM_link_UDG"/>
    <property type="match status" value="1"/>
</dbReference>
<reference evidence="6 7" key="1">
    <citation type="journal article" date="2014" name="Int. J. Syst. Evol. Microbiol.">
        <title>Methanobacterium paludis sp. nov. and a novel strain of Methanobacterium lacus isolated from northern peatlands.</title>
        <authorList>
            <person name="Cadillo-Quiroz H."/>
            <person name="Brauer S.L."/>
            <person name="Goodson N."/>
            <person name="Yavitt J.B."/>
            <person name="Zinder S.H."/>
        </authorList>
    </citation>
    <scope>NUCLEOTIDE SEQUENCE [LARGE SCALE GENOMIC DNA]</scope>
    <source>
        <strain evidence="7">DSM 25820 / JCM 18151 / SWAN1</strain>
    </source>
</reference>
<evidence type="ECO:0000256" key="1">
    <source>
        <dbReference type="ARBA" id="ARBA00022691"/>
    </source>
</evidence>
<evidence type="ECO:0000313" key="6">
    <source>
        <dbReference type="EMBL" id="AEG17051.1"/>
    </source>
</evidence>
<keyword evidence="7" id="KW-1185">Reference proteome</keyword>
<dbReference type="GO" id="GO:0046872">
    <property type="term" value="F:metal ion binding"/>
    <property type="evidence" value="ECO:0007669"/>
    <property type="project" value="UniProtKB-KW"/>
</dbReference>
<dbReference type="SUPFAM" id="SSF47781">
    <property type="entry name" value="RuvA domain 2-like"/>
    <property type="match status" value="1"/>
</dbReference>
<dbReference type="KEGG" id="mew:MSWAN_0003"/>
<evidence type="ECO:0000256" key="2">
    <source>
        <dbReference type="ARBA" id="ARBA00022723"/>
    </source>
</evidence>
<evidence type="ECO:0000256" key="3">
    <source>
        <dbReference type="ARBA" id="ARBA00023004"/>
    </source>
</evidence>
<proteinExistence type="predicted"/>
<feature type="domain" description="Radical SAM core" evidence="5">
    <location>
        <begin position="45"/>
        <end position="279"/>
    </location>
</feature>
<name>F6D773_METPW</name>
<dbReference type="Gene3D" id="3.20.20.70">
    <property type="entry name" value="Aldolase class I"/>
    <property type="match status" value="1"/>
</dbReference>
<gene>
    <name evidence="6" type="ordered locus">MSWAN_0003</name>
</gene>
<dbReference type="SFLD" id="SFLDS00029">
    <property type="entry name" value="Radical_SAM"/>
    <property type="match status" value="1"/>
</dbReference>
<keyword evidence="1" id="KW-0949">S-adenosyl-L-methionine</keyword>
<keyword evidence="4" id="KW-0411">Iron-sulfur</keyword>
<dbReference type="PANTHER" id="PTHR21180">
    <property type="entry name" value="ENDONUCLEASE/EXONUCLEASE/PHOSPHATASE FAMILY DOMAIN-CONTAINING PROTEIN 1"/>
    <property type="match status" value="1"/>
</dbReference>
<dbReference type="GO" id="GO:0051536">
    <property type="term" value="F:iron-sulfur cluster binding"/>
    <property type="evidence" value="ECO:0007669"/>
    <property type="project" value="UniProtKB-KW"/>
</dbReference>
<organism evidence="6 7">
    <name type="scientific">Methanobacterium paludis (strain DSM 25820 / JCM 18151 / SWAN1)</name>
    <dbReference type="NCBI Taxonomy" id="868131"/>
    <lineage>
        <taxon>Archaea</taxon>
        <taxon>Methanobacteriati</taxon>
        <taxon>Methanobacteriota</taxon>
        <taxon>Methanomada group</taxon>
        <taxon>Methanobacteria</taxon>
        <taxon>Methanobacteriales</taxon>
        <taxon>Methanobacteriaceae</taxon>
        <taxon>Methanobacterium</taxon>
    </lineage>
</organism>
<dbReference type="InterPro" id="IPR010994">
    <property type="entry name" value="RuvA_2-like"/>
</dbReference>
<dbReference type="Gene3D" id="1.10.150.320">
    <property type="entry name" value="Photosystem II 12 kDa extrinsic protein"/>
    <property type="match status" value="1"/>
</dbReference>
<dbReference type="AlphaFoldDB" id="F6D773"/>
<dbReference type="eggNOG" id="arCOG00661">
    <property type="taxonomic scope" value="Archaea"/>
</dbReference>
<evidence type="ECO:0000256" key="4">
    <source>
        <dbReference type="ARBA" id="ARBA00023014"/>
    </source>
</evidence>
<dbReference type="GeneID" id="10667479"/>
<dbReference type="InterPro" id="IPR013785">
    <property type="entry name" value="Aldolase_TIM"/>
</dbReference>
<dbReference type="OrthoDB" id="15118at2157"/>
<evidence type="ECO:0000259" key="5">
    <source>
        <dbReference type="PROSITE" id="PS51918"/>
    </source>
</evidence>
<dbReference type="CDD" id="cd01335">
    <property type="entry name" value="Radical_SAM"/>
    <property type="match status" value="1"/>
</dbReference>
<dbReference type="STRING" id="868131.MSWAN_0003"/>
<dbReference type="SMART" id="SM00729">
    <property type="entry name" value="Elp3"/>
    <property type="match status" value="1"/>
</dbReference>
<accession>F6D773</accession>
<dbReference type="InterPro" id="IPR006638">
    <property type="entry name" value="Elp3/MiaA/NifB-like_rSAM"/>
</dbReference>
<evidence type="ECO:0000313" key="7">
    <source>
        <dbReference type="Proteomes" id="UP000009231"/>
    </source>
</evidence>
<dbReference type="PANTHER" id="PTHR21180:SF9">
    <property type="entry name" value="TYPE II SECRETION SYSTEM PROTEIN K"/>
    <property type="match status" value="1"/>
</dbReference>
<sequence>MNNAKKLKVLGESAKYDRCNYANFNVDNFLSGKIPGIYNASTRDGCTVPLFKVLMTNKCSNDCRYCVNYNKHKFNRAEFSPEELTSIFLDYYNNRYVEGLFLSSGIHHDAETSMENMVEVARKLRMEHEYKGYIHLKILPGGSYDLIKRAMTLADRVSINMEAATPEGFDELTTTKNYETDIIRRMKWIKRLGKKDKNLAPSGQTTQFIVGASDETDKEIMDRVKWLYDKLQIKRSYFSKFTPIKDTPLENHEEPNPKRSSRLYQADYLINSYKFDLDELVFDDDGNMQLDEDPKYYAALSNMDRFPVEVNAASYRELLRVPGIGKISANRIVSLRKRGRSFNKMEELKDIGVVVSRAEPFIKLNRTYQATLGF</sequence>
<dbReference type="InterPro" id="IPR023874">
    <property type="entry name" value="DNA_rSAM_put"/>
</dbReference>
<dbReference type="SUPFAM" id="SSF102114">
    <property type="entry name" value="Radical SAM enzymes"/>
    <property type="match status" value="1"/>
</dbReference>